<keyword evidence="5" id="KW-0813">Transport</keyword>
<proteinExistence type="inferred from homology"/>
<evidence type="ECO:0000256" key="9">
    <source>
        <dbReference type="ARBA" id="ARBA00023136"/>
    </source>
</evidence>
<evidence type="ECO:0000256" key="7">
    <source>
        <dbReference type="ARBA" id="ARBA00023006"/>
    </source>
</evidence>
<evidence type="ECO:0000256" key="4">
    <source>
        <dbReference type="ARBA" id="ARBA00018070"/>
    </source>
</evidence>
<evidence type="ECO:0000256" key="3">
    <source>
        <dbReference type="ARBA" id="ARBA00009714"/>
    </source>
</evidence>
<comment type="catalytic activity">
    <reaction evidence="11">
        <text>a 1,2-diacyl-sn-glycero-3-phosphoethanolamine(in) = a 1,2-diacyl-sn-glycero-3-phosphoethanolamine(out)</text>
        <dbReference type="Rhea" id="RHEA:38895"/>
        <dbReference type="ChEBI" id="CHEBI:64612"/>
    </reaction>
</comment>
<dbReference type="GO" id="GO:0034727">
    <property type="term" value="P:piecemeal microautophagy of the nucleus"/>
    <property type="evidence" value="ECO:0007669"/>
    <property type="project" value="TreeGrafter"/>
</dbReference>
<feature type="compositionally biased region" description="Basic and acidic residues" evidence="12">
    <location>
        <begin position="2932"/>
        <end position="2952"/>
    </location>
</feature>
<dbReference type="PANTHER" id="PTHR13190:SF1">
    <property type="entry name" value="AUTOPHAGY-RELATED 2, ISOFORM A"/>
    <property type="match status" value="1"/>
</dbReference>
<organism evidence="14 15">
    <name type="scientific">Triparma strigata</name>
    <dbReference type="NCBI Taxonomy" id="1606541"/>
    <lineage>
        <taxon>Eukaryota</taxon>
        <taxon>Sar</taxon>
        <taxon>Stramenopiles</taxon>
        <taxon>Ochrophyta</taxon>
        <taxon>Bolidophyceae</taxon>
        <taxon>Parmales</taxon>
        <taxon>Triparmaceae</taxon>
        <taxon>Triparma</taxon>
    </lineage>
</organism>
<keyword evidence="8" id="KW-0445">Lipid transport</keyword>
<feature type="region of interest" description="Disordered" evidence="12">
    <location>
        <begin position="1026"/>
        <end position="1061"/>
    </location>
</feature>
<accession>A0A9W7E8V8</accession>
<reference evidence="15" key="1">
    <citation type="journal article" date="2023" name="Commun. Biol.">
        <title>Genome analysis of Parmales, the sister group of diatoms, reveals the evolutionary specialization of diatoms from phago-mixotrophs to photoautotrophs.</title>
        <authorList>
            <person name="Ban H."/>
            <person name="Sato S."/>
            <person name="Yoshikawa S."/>
            <person name="Yamada K."/>
            <person name="Nakamura Y."/>
            <person name="Ichinomiya M."/>
            <person name="Sato N."/>
            <person name="Blanc-Mathieu R."/>
            <person name="Endo H."/>
            <person name="Kuwata A."/>
            <person name="Ogata H."/>
        </authorList>
    </citation>
    <scope>NUCLEOTIDE SEQUENCE [LARGE SCALE GENOMIC DNA]</scope>
    <source>
        <strain evidence="15">NIES 3701</strain>
    </source>
</reference>
<dbReference type="PANTHER" id="PTHR13190">
    <property type="entry name" value="AUTOPHAGY-RELATED 2, ISOFORM A"/>
    <property type="match status" value="1"/>
</dbReference>
<feature type="region of interest" description="Disordered" evidence="12">
    <location>
        <begin position="2928"/>
        <end position="2961"/>
    </location>
</feature>
<evidence type="ECO:0000256" key="2">
    <source>
        <dbReference type="ARBA" id="ARBA00004623"/>
    </source>
</evidence>
<evidence type="ECO:0000256" key="8">
    <source>
        <dbReference type="ARBA" id="ARBA00023055"/>
    </source>
</evidence>
<evidence type="ECO:0000256" key="1">
    <source>
        <dbReference type="ARBA" id="ARBA00004406"/>
    </source>
</evidence>
<dbReference type="EMBL" id="BRXY01000114">
    <property type="protein sequence ID" value="GMH67063.1"/>
    <property type="molecule type" value="Genomic_DNA"/>
</dbReference>
<evidence type="ECO:0000256" key="5">
    <source>
        <dbReference type="ARBA" id="ARBA00022448"/>
    </source>
</evidence>
<dbReference type="GO" id="GO:0005789">
    <property type="term" value="C:endoplasmic reticulum membrane"/>
    <property type="evidence" value="ECO:0007669"/>
    <property type="project" value="UniProtKB-SubCell"/>
</dbReference>
<dbReference type="OrthoDB" id="46844at2759"/>
<evidence type="ECO:0000256" key="6">
    <source>
        <dbReference type="ARBA" id="ARBA00022824"/>
    </source>
</evidence>
<dbReference type="Pfam" id="PF12624">
    <property type="entry name" value="VPS13_N"/>
    <property type="match status" value="1"/>
</dbReference>
<gene>
    <name evidence="14" type="ORF">TrST_g527</name>
</gene>
<comment type="caution">
    <text evidence="14">The sequence shown here is derived from an EMBL/GenBank/DDBJ whole genome shotgun (WGS) entry which is preliminary data.</text>
</comment>
<evidence type="ECO:0000256" key="10">
    <source>
        <dbReference type="ARBA" id="ARBA00024479"/>
    </source>
</evidence>
<dbReference type="GO" id="GO:0032266">
    <property type="term" value="F:phosphatidylinositol-3-phosphate binding"/>
    <property type="evidence" value="ECO:0007669"/>
    <property type="project" value="TreeGrafter"/>
</dbReference>
<evidence type="ECO:0000256" key="11">
    <source>
        <dbReference type="ARBA" id="ARBA00024615"/>
    </source>
</evidence>
<keyword evidence="15" id="KW-1185">Reference proteome</keyword>
<dbReference type="GO" id="GO:0034045">
    <property type="term" value="C:phagophore assembly site membrane"/>
    <property type="evidence" value="ECO:0007669"/>
    <property type="project" value="UniProtKB-SubCell"/>
</dbReference>
<feature type="domain" description="Chorein N-terminal" evidence="13">
    <location>
        <begin position="5"/>
        <end position="231"/>
    </location>
</feature>
<feature type="compositionally biased region" description="Low complexity" evidence="12">
    <location>
        <begin position="828"/>
        <end position="843"/>
    </location>
</feature>
<dbReference type="GO" id="GO:0006869">
    <property type="term" value="P:lipid transport"/>
    <property type="evidence" value="ECO:0007669"/>
    <property type="project" value="UniProtKB-KW"/>
</dbReference>
<dbReference type="GO" id="GO:0043495">
    <property type="term" value="F:protein-membrane adaptor activity"/>
    <property type="evidence" value="ECO:0007669"/>
    <property type="project" value="TreeGrafter"/>
</dbReference>
<dbReference type="GO" id="GO:0000422">
    <property type="term" value="P:autophagy of mitochondrion"/>
    <property type="evidence" value="ECO:0007669"/>
    <property type="project" value="TreeGrafter"/>
</dbReference>
<evidence type="ECO:0000313" key="15">
    <source>
        <dbReference type="Proteomes" id="UP001165085"/>
    </source>
</evidence>
<evidence type="ECO:0000256" key="12">
    <source>
        <dbReference type="SAM" id="MobiDB-lite"/>
    </source>
</evidence>
<protein>
    <recommendedName>
        <fullName evidence="4">Autophagy-related protein 2</fullName>
    </recommendedName>
</protein>
<dbReference type="GO" id="GO:0061723">
    <property type="term" value="P:glycophagy"/>
    <property type="evidence" value="ECO:0007669"/>
    <property type="project" value="TreeGrafter"/>
</dbReference>
<dbReference type="InterPro" id="IPR026849">
    <property type="entry name" value="ATG2"/>
</dbReference>
<feature type="compositionally biased region" description="Polar residues" evidence="12">
    <location>
        <begin position="1032"/>
        <end position="1042"/>
    </location>
</feature>
<feature type="region of interest" description="Disordered" evidence="12">
    <location>
        <begin position="815"/>
        <end position="854"/>
    </location>
</feature>
<dbReference type="GO" id="GO:0061709">
    <property type="term" value="P:reticulophagy"/>
    <property type="evidence" value="ECO:0007669"/>
    <property type="project" value="TreeGrafter"/>
</dbReference>
<name>A0A9W7E8V8_9STRA</name>
<comment type="subcellular location">
    <subcellularLocation>
        <location evidence="1">Endoplasmic reticulum membrane</location>
        <topology evidence="1">Peripheral membrane protein</topology>
    </subcellularLocation>
    <subcellularLocation>
        <location evidence="2">Preautophagosomal structure membrane</location>
        <topology evidence="2">Peripheral membrane protein</topology>
    </subcellularLocation>
</comment>
<evidence type="ECO:0000259" key="13">
    <source>
        <dbReference type="Pfam" id="PF12624"/>
    </source>
</evidence>
<comment type="catalytic activity">
    <reaction evidence="10">
        <text>a 1,2-diacyl-sn-glycero-3-phospho-L-serine(in) = a 1,2-diacyl-sn-glycero-3-phospho-L-serine(out)</text>
        <dbReference type="Rhea" id="RHEA:38663"/>
        <dbReference type="ChEBI" id="CHEBI:57262"/>
    </reaction>
</comment>
<sequence>MAKRIILEALQSTLGKYCSNLDVSTLKVRLFDGKITLKDLKLNVDAVNAELKALPSPPPFHVVGGSLGEVLVEIPWTKLSSKSVQVQISSLTILAETSSSSTSDATEYSTSERQNPLIRQTNVTAQNHTRLKTRQLTHSDLWDVDNEEQEEASDSFGSRLVQRIIENLSISISDVNVEIINDSNKRKSRTGFSLKSFNLHSTDSEGNPTFIDRSTATSSFLYKSLSISGVSLHCTSLTSDETDYIIKPLQLQLNVKQNDSNDCTIDPKYTFETSLPSLTVQLSKQQLMLVTDIFRVVEVTSFSPLFPEHRPKVSVKDDPRMWWRYALISIGRISRRRSWHEFIKAWGRRSRYVKLYKRARYTESEGGTKYRVLPEDYDFESCIENRLPALTSEELHDLYLIEEDFAITPATLMAWRDLAEVEYKMECGKVKKKEKKTHKSFQNFLFGSKKKAGDDEDEDEGLTPEELQSIQSSLISPPKTLLKPGSILLSLKFALNAFKFELFNPSPILRTMILGLNAHATVNSDNSRNFLSNINSISVMDECTINNQFPSFVKQLSKSTEEAISFRVDQTQTGDSDVKLCLTGFQITPSISFLNALKDFANLSAPDPRSNLQGNPTLEQSVATGNYDLFYDASDPPAGTLDHHPLDDPSVPQFNFDLDITDNLGSAWSEAWNNKVKCQATWTLDLDLHAPVFVLPIDHTDADSKFLEINLGHFCFKTVKESDKQVRDFFSSEKITAWDDFQLELDGLKVQSRQGENDPNLIVNPTALHVSVGLERTSSTPLMCLDCVLPLFSVQLNSASAAVLRSLADDWQEGMGAGGVEDEEDDASVNSYSSNNSVSSRMSTSKRRRREQIDNISKDAKKFKRASKASLKPLLMASFTLQQLTMCLTTLENTSISANLVSVKSSLRSYENKNMFELKMGYFWIIDGLLGDRRQELFLHSDLPLSSLAYSANGYKINESLTELGVYENTFSSTSLCHVTVNQSEASVDVNFKMESIEAHYNPMAVRNILDFVGKMKERHQEQLQIIPPSPTKRQTSFTRSASRVGLSRPSQNEKETPPPPVNLSFEFKSFVLNMNSANDDLPIFTLKLSTMKVGVLLTAPESITMAASLDDISITTPSNDRVNEDYNCIFGLASSVSSSLLEIKYFKNSANEAKKLDCFADVENVETFCHVSISKIRFVHIQAQILILTDYIQNGILGVVGGAKEGSGDGIISEESGASFFKIEGSEFEIVVPLEASSLTRSVFNTRKLDIEYNAYENAAGGKMGCELDGFMMRIENGPVNGDVLEDEVTFNVVVDLPGEAFEEEDEVMKVINVQINISSINLAVKKSQFDDIMYMVENNITNPDPCLRSNNANVLDSVENKNNTTHAGIEFEEEEKVIKVMIGMENLNLKLSLADKSDFVTLGAKHININNVLQGNEIEMKMKMKSLVVESYGRSFFAREDIFDDILDLEYKKIGGGGGVDGGDDLKVKIKVDKPAITVLPDVLADLGSFFEKDERVGGERVGTEGEGSVAHSTYKIDVNMTDGLVKLINSETDEYFGLRTSASIKSDGSTDSRETKSSNEVQINDLEIFKAKTSGNDTTTAVLQRVNLIVHLSSVVPNTGAGAGAGAGAGVGTGGALARLTLKVLCATPLECDISLRTLKLVFLSTAYLSGGAEANQTPGAGNGLVDLQGLDMLETALKIEGDDEDDMSSVASDNYSIDQRTVTETDLDAKGGGETGGRSINFNITIPSVTILLIDDLKILKPIVRVSLDDCTLGFEGCEGALLTMYGRSQGHTDLRVDWWGGGEWKELIHTWNITIQASRTHNESKAGLTGIVGSGAGGENVAKMLTSFHLMSSTLKVDLTSGFLSRLLEVQERWNYILKHNPSIFVTCHNSLLESPMNVKTINNDKLDKEVKAGERLDIEYSNDKGSYDTDHGVKIELGDDEFGVNDVSWTAQGNGVYGRVVNGLVVVRSGLVVRNQSLQKIKVEVESAGFNPDLGVLDTGDFRSSPIDVVSAYAGKGSAGLAILLSVDRADGELKGVIAVPSAAAIEQLDEGFDIPITCKGVSGGDKVCFKARVSVERLEGGEYLVDVVIKPRSKIVNLLPLDVEVKTVMPNTLSALGLEKSNDGADLHLLKSGESVEVFNEGRSIACAFKVASETLAGSPTDWVAGTWVEMQFSSNQSRNSAVGLAGEMGKESSRFLFPFYEGAGGSPFQILSSTEETDVFEIKQLNVIRDHSGEVTFINEGDDVPMSMYANESDGGARTCLVGEAGERMRMTRYEDGKPVLSNSFCLNDIAITSSGGLTASSLVVEGTSDVEPYAIYRSMNGEGHVIPHFRIVNETGVKISVVEPGEKQGKLNIADRATSVLKPSRRGVFVTIEVEGLGIAGPFTVDRRVGTCVSKVMDREGNVVGGVRVHTFDGGKFARLLGRVTLIRDGGGRGGGHGGKDDIMDVDVITAKVSIEGMIVTLREGLRRRGKGRGESLGEEGDDDGAMDLFGLPAPLPRTQKKKSSVGLVSGPDFDVPIVNVILTGLDVDMRVVFKDGKRKSRLVTTINGIVILGETGEFPTKIYCGDIKSPFLQAAFQWNGFLDDPVVAMDSVVISVGGGGSQKLSIATHENFLWKMLDVATSIQKEARAKIEGGDVDDPYADAKIVEFTSSASEQIFNFKSVKLRPIKLVVTFKRTPEKDRWENEAAAVDSPMMAYFMTSLKFTVDNATLSFAGYETSKVKGSVDTLVTLISAVYLNRIKYKWTSLVSAVSFQEWKLIAGREGGGDGREEGDILRAVGNIAGTGSGVIFSELADGLGGGFSKGVSKVGDGFQKGTEALGIGEVGKGVNSVVSGLGDGVGSTVRGLGDGVGSTAKGLGKGAGQIVGGVAGGLHKVGKGFAKGIGKGDGDAILKGLGDGAVAIGSGVGGGLETALVGVGDGLMSVGGGLWGGVKNIGRGIQHSVDGKGGTKDKERRKARDDAKQKPKRTSFFG</sequence>
<evidence type="ECO:0000313" key="14">
    <source>
        <dbReference type="EMBL" id="GMH67063.1"/>
    </source>
</evidence>
<comment type="similarity">
    <text evidence="3">Belongs to the ATG2 family.</text>
</comment>
<dbReference type="Proteomes" id="UP001165085">
    <property type="component" value="Unassembled WGS sequence"/>
</dbReference>
<keyword evidence="6" id="KW-0256">Endoplasmic reticulum</keyword>
<dbReference type="GO" id="GO:0000045">
    <property type="term" value="P:autophagosome assembly"/>
    <property type="evidence" value="ECO:0007669"/>
    <property type="project" value="TreeGrafter"/>
</dbReference>
<keyword evidence="9" id="KW-0472">Membrane</keyword>
<dbReference type="GO" id="GO:0061908">
    <property type="term" value="C:phagophore"/>
    <property type="evidence" value="ECO:0007669"/>
    <property type="project" value="TreeGrafter"/>
</dbReference>
<dbReference type="InterPro" id="IPR026854">
    <property type="entry name" value="VPS13_N"/>
</dbReference>
<keyword evidence="7" id="KW-0072">Autophagy</keyword>